<sequence length="170" mass="19010">MDSLCAEGRIMSGYTIIWSCTVSFLQREGSIYILDRSEGDIGNMHSATEDREITPRLLNCEHTEWESTRWAHSTLRMQANNFNGTSQSTRRGPRQSPIYLLTHCIPLDHTLDSAGDKGACLGLSWPLTTHCPIAEMPHNNDVPAWLLGRVANPFSVKQKNLGKLSALQDE</sequence>
<proteinExistence type="predicted"/>
<protein>
    <submittedName>
        <fullName evidence="1">Uncharacterized protein</fullName>
    </submittedName>
</protein>
<dbReference type="AlphaFoldDB" id="A7F1Q6"/>
<dbReference type="InParanoid" id="A7F1Q6"/>
<organism evidence="1 2">
    <name type="scientific">Sclerotinia sclerotiorum (strain ATCC 18683 / 1980 / Ss-1)</name>
    <name type="common">White mold</name>
    <name type="synonym">Whetzelinia sclerotiorum</name>
    <dbReference type="NCBI Taxonomy" id="665079"/>
    <lineage>
        <taxon>Eukaryota</taxon>
        <taxon>Fungi</taxon>
        <taxon>Dikarya</taxon>
        <taxon>Ascomycota</taxon>
        <taxon>Pezizomycotina</taxon>
        <taxon>Leotiomycetes</taxon>
        <taxon>Helotiales</taxon>
        <taxon>Sclerotiniaceae</taxon>
        <taxon>Sclerotinia</taxon>
    </lineage>
</organism>
<reference evidence="2" key="1">
    <citation type="journal article" date="2011" name="PLoS Genet.">
        <title>Genomic analysis of the necrotrophic fungal pathogens Sclerotinia sclerotiorum and Botrytis cinerea.</title>
        <authorList>
            <person name="Amselem J."/>
            <person name="Cuomo C.A."/>
            <person name="van Kan J.A."/>
            <person name="Viaud M."/>
            <person name="Benito E.P."/>
            <person name="Couloux A."/>
            <person name="Coutinho P.M."/>
            <person name="de Vries R.P."/>
            <person name="Dyer P.S."/>
            <person name="Fillinger S."/>
            <person name="Fournier E."/>
            <person name="Gout L."/>
            <person name="Hahn M."/>
            <person name="Kohn L."/>
            <person name="Lapalu N."/>
            <person name="Plummer K.M."/>
            <person name="Pradier J.M."/>
            <person name="Quevillon E."/>
            <person name="Sharon A."/>
            <person name="Simon A."/>
            <person name="ten Have A."/>
            <person name="Tudzynski B."/>
            <person name="Tudzynski P."/>
            <person name="Wincker P."/>
            <person name="Andrew M."/>
            <person name="Anthouard V."/>
            <person name="Beever R.E."/>
            <person name="Beffa R."/>
            <person name="Benoit I."/>
            <person name="Bouzid O."/>
            <person name="Brault B."/>
            <person name="Chen Z."/>
            <person name="Choquer M."/>
            <person name="Collemare J."/>
            <person name="Cotton P."/>
            <person name="Danchin E.G."/>
            <person name="Da Silva C."/>
            <person name="Gautier A."/>
            <person name="Giraud C."/>
            <person name="Giraud T."/>
            <person name="Gonzalez C."/>
            <person name="Grossetete S."/>
            <person name="Guldener U."/>
            <person name="Henrissat B."/>
            <person name="Howlett B.J."/>
            <person name="Kodira C."/>
            <person name="Kretschmer M."/>
            <person name="Lappartient A."/>
            <person name="Leroch M."/>
            <person name="Levis C."/>
            <person name="Mauceli E."/>
            <person name="Neuveglise C."/>
            <person name="Oeser B."/>
            <person name="Pearson M."/>
            <person name="Poulain J."/>
            <person name="Poussereau N."/>
            <person name="Quesneville H."/>
            <person name="Rascle C."/>
            <person name="Schumacher J."/>
            <person name="Segurens B."/>
            <person name="Sexton A."/>
            <person name="Silva E."/>
            <person name="Sirven C."/>
            <person name="Soanes D.M."/>
            <person name="Talbot N.J."/>
            <person name="Templeton M."/>
            <person name="Yandava C."/>
            <person name="Yarden O."/>
            <person name="Zeng Q."/>
            <person name="Rollins J.A."/>
            <person name="Lebrun M.H."/>
            <person name="Dickman M."/>
        </authorList>
    </citation>
    <scope>NUCLEOTIDE SEQUENCE [LARGE SCALE GENOMIC DNA]</scope>
    <source>
        <strain evidence="2">ATCC 18683 / 1980 / Ss-1</strain>
    </source>
</reference>
<gene>
    <name evidence="1" type="ORF">SS1G_11527</name>
</gene>
<dbReference type="KEGG" id="ssl:SS1G_11527"/>
<dbReference type="Proteomes" id="UP000001312">
    <property type="component" value="Unassembled WGS sequence"/>
</dbReference>
<keyword evidence="2" id="KW-1185">Reference proteome</keyword>
<dbReference type="RefSeq" id="XP_001587534.1">
    <property type="nucleotide sequence ID" value="XM_001587484.1"/>
</dbReference>
<dbReference type="EMBL" id="CH476638">
    <property type="protein sequence ID" value="EDN95648.1"/>
    <property type="molecule type" value="Genomic_DNA"/>
</dbReference>
<accession>A7F1Q6</accession>
<dbReference type="GeneID" id="5483780"/>
<evidence type="ECO:0000313" key="1">
    <source>
        <dbReference type="EMBL" id="EDN95648.1"/>
    </source>
</evidence>
<name>A7F1Q6_SCLS1</name>
<evidence type="ECO:0000313" key="2">
    <source>
        <dbReference type="Proteomes" id="UP000001312"/>
    </source>
</evidence>